<feature type="region of interest" description="Disordered" evidence="1">
    <location>
        <begin position="1"/>
        <end position="450"/>
    </location>
</feature>
<proteinExistence type="predicted"/>
<feature type="transmembrane region" description="Helical" evidence="2">
    <location>
        <begin position="653"/>
        <end position="676"/>
    </location>
</feature>
<feature type="transmembrane region" description="Helical" evidence="2">
    <location>
        <begin position="688"/>
        <end position="707"/>
    </location>
</feature>
<dbReference type="InterPro" id="IPR040241">
    <property type="entry name" value="TRP_Flc/Pkd2-like"/>
</dbReference>
<reference evidence="3" key="1">
    <citation type="submission" date="2020-04" db="EMBL/GenBank/DDBJ databases">
        <title>Hybrid Assembly of Korean Phytophthora infestans isolates.</title>
        <authorList>
            <person name="Prokchorchik M."/>
            <person name="Lee Y."/>
            <person name="Seo J."/>
            <person name="Cho J.-H."/>
            <person name="Park Y.-E."/>
            <person name="Jang D.-C."/>
            <person name="Im J.-S."/>
            <person name="Choi J.-G."/>
            <person name="Park H.-J."/>
            <person name="Lee G.-B."/>
            <person name="Lee Y.-G."/>
            <person name="Hong S.-Y."/>
            <person name="Cho K."/>
            <person name="Sohn K.H."/>
        </authorList>
    </citation>
    <scope>NUCLEOTIDE SEQUENCE</scope>
    <source>
        <strain evidence="3">KR_1_A1</strain>
    </source>
</reference>
<feature type="compositionally biased region" description="Polar residues" evidence="1">
    <location>
        <begin position="201"/>
        <end position="213"/>
    </location>
</feature>
<keyword evidence="2" id="KW-0812">Transmembrane</keyword>
<dbReference type="GO" id="GO:0055085">
    <property type="term" value="P:transmembrane transport"/>
    <property type="evidence" value="ECO:0007669"/>
    <property type="project" value="TreeGrafter"/>
</dbReference>
<feature type="compositionally biased region" description="Low complexity" evidence="1">
    <location>
        <begin position="357"/>
        <end position="389"/>
    </location>
</feature>
<feature type="compositionally biased region" description="Polar residues" evidence="1">
    <location>
        <begin position="255"/>
        <end position="278"/>
    </location>
</feature>
<feature type="transmembrane region" description="Helical" evidence="2">
    <location>
        <begin position="727"/>
        <end position="748"/>
    </location>
</feature>
<gene>
    <name evidence="3" type="ORF">GN244_ATG01886</name>
</gene>
<feature type="compositionally biased region" description="Gly residues" evidence="1">
    <location>
        <begin position="337"/>
        <end position="349"/>
    </location>
</feature>
<keyword evidence="4" id="KW-1185">Reference proteome</keyword>
<dbReference type="PANTHER" id="PTHR31145:SF6">
    <property type="entry name" value="INTEGRAL MEMBRANE PROTEIN (AFU_ORTHOLOGUE AFUA_7G01610)"/>
    <property type="match status" value="1"/>
</dbReference>
<organism evidence="3 4">
    <name type="scientific">Phytophthora infestans</name>
    <name type="common">Potato late blight agent</name>
    <name type="synonym">Botrytis infestans</name>
    <dbReference type="NCBI Taxonomy" id="4787"/>
    <lineage>
        <taxon>Eukaryota</taxon>
        <taxon>Sar</taxon>
        <taxon>Stramenopiles</taxon>
        <taxon>Oomycota</taxon>
        <taxon>Peronosporomycetes</taxon>
        <taxon>Peronosporales</taxon>
        <taxon>Peronosporaceae</taxon>
        <taxon>Phytophthora</taxon>
    </lineage>
</organism>
<name>A0A833TM39_PHYIN</name>
<keyword evidence="2" id="KW-1133">Transmembrane helix</keyword>
<accession>A0A833TM39</accession>
<comment type="caution">
    <text evidence="3">The sequence shown here is derived from an EMBL/GenBank/DDBJ whole genome shotgun (WGS) entry which is preliminary data.</text>
</comment>
<sequence length="782" mass="80240">MSTKKTRGEDSQKEELSTVFALSEISTDITPNESSSNLEESKTKIPATTPAFSTETSSAQNHSQVSSRDDINSFTSFSKNDSSTNRSPDSGKSLEATDQRTHEVIGGGNNVSSNINTSKNGRAHDSWDGTAVTDSSPGKSNNGNGNGKGNGAGKDTPSGNGNGKGNGAGKDTPSGNGNGKAMDTPSGNGNGKGNGAGKDTPSGNGKGNENGNADGNIATLASFASSESSPGKSNNGNGNGKGNVNGAGKDKSNDNGKGNENGNADGNIATLASSSSGETESRPGKSNNGNGNGNGAGKDKSSGNGKGNKNGNADGNIVTLASSASGESSPGKSNNGNGNGKDNGKGNGAGKDKSNDNGKGNENGNADGNIVTLASSASGESSPGKSNNGNGNGKGNGKGKENSSGNGESASKERPIGIVEAGSTTSQNSRRVPGAIGAQDTITNEEHDKRASKIKALSIQSLDAAAEEGKQYVRGDPMLAGIDGGGGSSIFAEGGDGSSPLVIGGKKRGWQAEAQSGLFAASSGFHNTLRFSVCSATIVSVGLLLAFHFEVLNKGLARHFPSGSVWTPNTWEFAMYVQYIQQIAAISALTLLKTPFFLWEFTDLFSWANLLVYRSEDNSSASGRRLTTIILGSLVGYGDRIGTSEMDLMFETISGFALIVGFFVGVLLGATLYNKWREHIGEKARRGVIWRCLGLLPLVWFFSLLPLTMTVSFEVSMEFKSSMLELWSLVVAFLVIILVICGVAGVVARTVRSATYGDFAHVLSGAHSTPTTDTVAVSSSCW</sequence>
<keyword evidence="2" id="KW-0472">Membrane</keyword>
<dbReference type="GO" id="GO:0016020">
    <property type="term" value="C:membrane"/>
    <property type="evidence" value="ECO:0007669"/>
    <property type="project" value="TreeGrafter"/>
</dbReference>
<dbReference type="AlphaFoldDB" id="A0A833TM39"/>
<dbReference type="EMBL" id="WSZM01000041">
    <property type="protein sequence ID" value="KAF4045715.1"/>
    <property type="molecule type" value="Genomic_DNA"/>
</dbReference>
<feature type="compositionally biased region" description="Low complexity" evidence="1">
    <location>
        <begin position="225"/>
        <end position="236"/>
    </location>
</feature>
<feature type="compositionally biased region" description="Polar residues" evidence="1">
    <location>
        <begin position="50"/>
        <end position="90"/>
    </location>
</feature>
<evidence type="ECO:0008006" key="5">
    <source>
        <dbReference type="Google" id="ProtNLM"/>
    </source>
</evidence>
<feature type="compositionally biased region" description="Low complexity" evidence="1">
    <location>
        <begin position="307"/>
        <end position="336"/>
    </location>
</feature>
<dbReference type="Proteomes" id="UP000602510">
    <property type="component" value="Unassembled WGS sequence"/>
</dbReference>
<evidence type="ECO:0000313" key="4">
    <source>
        <dbReference type="Proteomes" id="UP000602510"/>
    </source>
</evidence>
<evidence type="ECO:0000256" key="2">
    <source>
        <dbReference type="SAM" id="Phobius"/>
    </source>
</evidence>
<feature type="compositionally biased region" description="Basic and acidic residues" evidence="1">
    <location>
        <begin position="1"/>
        <end position="16"/>
    </location>
</feature>
<protein>
    <recommendedName>
        <fullName evidence="5">Transmembrane protein</fullName>
    </recommendedName>
</protein>
<evidence type="ECO:0000256" key="1">
    <source>
        <dbReference type="SAM" id="MobiDB-lite"/>
    </source>
</evidence>
<feature type="compositionally biased region" description="Polar residues" evidence="1">
    <location>
        <begin position="24"/>
        <end position="38"/>
    </location>
</feature>
<evidence type="ECO:0000313" key="3">
    <source>
        <dbReference type="EMBL" id="KAF4045715.1"/>
    </source>
</evidence>
<dbReference type="PANTHER" id="PTHR31145">
    <property type="entry name" value="INTEGRAL MEMBRANE PROTEIN (AFU_ORTHOLOGUE AFUA_7G01610)"/>
    <property type="match status" value="1"/>
</dbReference>